<sequence>MNDGKAETNDGECDLQGYDQRRYRTFQKCRAREVAGEDRGSPVQCTGVAGVVPGETVSVIAAQWQGSDALELTYKTIDGGLAWERSGSHRHANGEAALCGSA</sequence>
<dbReference type="Proteomes" id="UP001165135">
    <property type="component" value="Unassembled WGS sequence"/>
</dbReference>
<name>A0A9W6RHE3_9ACTN</name>
<dbReference type="EMBL" id="BSTJ01000002">
    <property type="protein sequence ID" value="GLY74097.1"/>
    <property type="molecule type" value="Genomic_DNA"/>
</dbReference>
<comment type="caution">
    <text evidence="1">The sequence shown here is derived from an EMBL/GenBank/DDBJ whole genome shotgun (WGS) entry which is preliminary data.</text>
</comment>
<evidence type="ECO:0000313" key="1">
    <source>
        <dbReference type="EMBL" id="GLY74097.1"/>
    </source>
</evidence>
<evidence type="ECO:0000313" key="2">
    <source>
        <dbReference type="Proteomes" id="UP001165135"/>
    </source>
</evidence>
<organism evidence="1 2">
    <name type="scientific">Actinoallomurus iriomotensis</name>
    <dbReference type="NCBI Taxonomy" id="478107"/>
    <lineage>
        <taxon>Bacteria</taxon>
        <taxon>Bacillati</taxon>
        <taxon>Actinomycetota</taxon>
        <taxon>Actinomycetes</taxon>
        <taxon>Streptosporangiales</taxon>
        <taxon>Thermomonosporaceae</taxon>
        <taxon>Actinoallomurus</taxon>
    </lineage>
</organism>
<protein>
    <submittedName>
        <fullName evidence="1">Uncharacterized protein</fullName>
    </submittedName>
</protein>
<accession>A0A9W6RHE3</accession>
<reference evidence="1" key="1">
    <citation type="submission" date="2023-03" db="EMBL/GenBank/DDBJ databases">
        <title>Actinoallomurus iriomotensis NBRC 103681.</title>
        <authorList>
            <person name="Ichikawa N."/>
            <person name="Sato H."/>
            <person name="Tonouchi N."/>
        </authorList>
    </citation>
    <scope>NUCLEOTIDE SEQUENCE</scope>
    <source>
        <strain evidence="1">NBRC 103681</strain>
    </source>
</reference>
<gene>
    <name evidence="1" type="ORF">Airi01_023640</name>
</gene>
<dbReference type="AlphaFoldDB" id="A0A9W6RHE3"/>
<proteinExistence type="predicted"/>